<dbReference type="InterPro" id="IPR050808">
    <property type="entry name" value="Phage_Integrase"/>
</dbReference>
<gene>
    <name evidence="7" type="ORF">ENE75_18545</name>
</gene>
<dbReference type="AlphaFoldDB" id="A0A3S2TKY2"/>
<dbReference type="InterPro" id="IPR025166">
    <property type="entry name" value="Integrase_DNA_bind_dom"/>
</dbReference>
<keyword evidence="4" id="KW-0233">DNA recombination</keyword>
<dbReference type="Gene3D" id="3.30.160.390">
    <property type="entry name" value="Integrase, DNA-binding domain"/>
    <property type="match status" value="1"/>
</dbReference>
<sequence length="428" mass="46413">MNAADNPTQNPAPTRTLPTRAAAARLTERKALAYPAPATGYTLHWCPHTRGFGVRVTANGARAWVSERRVNGKTVRRTLGKVSGWGAISADAARRLMVEISSELQRGIDRLEEQRTEREERKNSTEAEALTLEKAVAQYVKEKKRGKDSKHLKERTKADYLSMVAAPGETKTGAPTLAGELHALAAKPLTKITADEVRSVYRAASARGARRATYAMQVLRAVLNWHGVKVPGSPLNRDVAGKDRIMLAPTAGDPRPIPPERLAAWWQAATVQSREAADFYRVMLLTGARGGELKAVTVRDVDAEGGRVVLRDTKNRTDHTLLLATQTAAIIAPYLKGKRAGSKLFTIGDPRKTLATINTAAGVKITPHDLRATFASVAEELVSAYTLKRMLNHAESGDVTGAYYVGKSEAQLRAGWQAVADFIAGGKQ</sequence>
<comment type="similarity">
    <text evidence="1">Belongs to the 'phage' integrase family.</text>
</comment>
<dbReference type="InterPro" id="IPR011010">
    <property type="entry name" value="DNA_brk_join_enz"/>
</dbReference>
<proteinExistence type="inferred from homology"/>
<evidence type="ECO:0000313" key="7">
    <source>
        <dbReference type="EMBL" id="RVT49646.1"/>
    </source>
</evidence>
<feature type="coiled-coil region" evidence="5">
    <location>
        <begin position="101"/>
        <end position="128"/>
    </location>
</feature>
<evidence type="ECO:0000256" key="3">
    <source>
        <dbReference type="ARBA" id="ARBA00023125"/>
    </source>
</evidence>
<evidence type="ECO:0000313" key="8">
    <source>
        <dbReference type="Proteomes" id="UP000288178"/>
    </source>
</evidence>
<dbReference type="InterPro" id="IPR013762">
    <property type="entry name" value="Integrase-like_cat_sf"/>
</dbReference>
<dbReference type="SUPFAM" id="SSF56349">
    <property type="entry name" value="DNA breaking-rejoining enzymes"/>
    <property type="match status" value="1"/>
</dbReference>
<keyword evidence="2" id="KW-0229">DNA integration</keyword>
<dbReference type="InterPro" id="IPR002104">
    <property type="entry name" value="Integrase_catalytic"/>
</dbReference>
<dbReference type="Gene3D" id="1.10.443.10">
    <property type="entry name" value="Intergrase catalytic core"/>
    <property type="match status" value="1"/>
</dbReference>
<keyword evidence="5" id="KW-0175">Coiled coil</keyword>
<dbReference type="PANTHER" id="PTHR30629:SF2">
    <property type="entry name" value="PROPHAGE INTEGRASE INTS-RELATED"/>
    <property type="match status" value="1"/>
</dbReference>
<keyword evidence="8" id="KW-1185">Reference proteome</keyword>
<dbReference type="Proteomes" id="UP000288178">
    <property type="component" value="Unassembled WGS sequence"/>
</dbReference>
<keyword evidence="3" id="KW-0238">DNA-binding</keyword>
<dbReference type="PANTHER" id="PTHR30629">
    <property type="entry name" value="PROPHAGE INTEGRASE"/>
    <property type="match status" value="1"/>
</dbReference>
<dbReference type="GO" id="GO:0015074">
    <property type="term" value="P:DNA integration"/>
    <property type="evidence" value="ECO:0007669"/>
    <property type="project" value="UniProtKB-KW"/>
</dbReference>
<dbReference type="InterPro" id="IPR010998">
    <property type="entry name" value="Integrase_recombinase_N"/>
</dbReference>
<dbReference type="RefSeq" id="WP_128199818.1">
    <property type="nucleotide sequence ID" value="NZ_SACT01000007.1"/>
</dbReference>
<dbReference type="GO" id="GO:0003677">
    <property type="term" value="F:DNA binding"/>
    <property type="evidence" value="ECO:0007669"/>
    <property type="project" value="UniProtKB-KW"/>
</dbReference>
<dbReference type="InterPro" id="IPR038488">
    <property type="entry name" value="Integrase_DNA-bd_sf"/>
</dbReference>
<dbReference type="OrthoDB" id="9775880at2"/>
<evidence type="ECO:0000256" key="5">
    <source>
        <dbReference type="SAM" id="Coils"/>
    </source>
</evidence>
<comment type="caution">
    <text evidence="7">The sequence shown here is derived from an EMBL/GenBank/DDBJ whole genome shotgun (WGS) entry which is preliminary data.</text>
</comment>
<reference evidence="7 8" key="1">
    <citation type="submission" date="2019-01" db="EMBL/GenBank/DDBJ databases">
        <authorList>
            <person name="Chen W.-M."/>
        </authorList>
    </citation>
    <scope>NUCLEOTIDE SEQUENCE [LARGE SCALE GENOMIC DNA]</scope>
    <source>
        <strain evidence="7 8">ICH-3</strain>
    </source>
</reference>
<dbReference type="EMBL" id="SACT01000007">
    <property type="protein sequence ID" value="RVT49646.1"/>
    <property type="molecule type" value="Genomic_DNA"/>
</dbReference>
<accession>A0A3S2TKY2</accession>
<evidence type="ECO:0000259" key="6">
    <source>
        <dbReference type="PROSITE" id="PS51898"/>
    </source>
</evidence>
<evidence type="ECO:0000256" key="2">
    <source>
        <dbReference type="ARBA" id="ARBA00022908"/>
    </source>
</evidence>
<feature type="domain" description="Tyr recombinase" evidence="6">
    <location>
        <begin position="252"/>
        <end position="417"/>
    </location>
</feature>
<evidence type="ECO:0000256" key="4">
    <source>
        <dbReference type="ARBA" id="ARBA00023172"/>
    </source>
</evidence>
<dbReference type="Gene3D" id="1.10.150.130">
    <property type="match status" value="1"/>
</dbReference>
<dbReference type="PROSITE" id="PS51898">
    <property type="entry name" value="TYR_RECOMBINASE"/>
    <property type="match status" value="1"/>
</dbReference>
<dbReference type="Pfam" id="PF00589">
    <property type="entry name" value="Phage_integrase"/>
    <property type="match status" value="1"/>
</dbReference>
<evidence type="ECO:0000256" key="1">
    <source>
        <dbReference type="ARBA" id="ARBA00008857"/>
    </source>
</evidence>
<dbReference type="GO" id="GO:0006310">
    <property type="term" value="P:DNA recombination"/>
    <property type="evidence" value="ECO:0007669"/>
    <property type="project" value="UniProtKB-KW"/>
</dbReference>
<dbReference type="Pfam" id="PF13356">
    <property type="entry name" value="Arm-DNA-bind_3"/>
    <property type="match status" value="1"/>
</dbReference>
<organism evidence="7 8">
    <name type="scientific">Rubrivivax albus</name>
    <dbReference type="NCBI Taxonomy" id="2499835"/>
    <lineage>
        <taxon>Bacteria</taxon>
        <taxon>Pseudomonadati</taxon>
        <taxon>Pseudomonadota</taxon>
        <taxon>Betaproteobacteria</taxon>
        <taxon>Burkholderiales</taxon>
        <taxon>Sphaerotilaceae</taxon>
        <taxon>Rubrivivax</taxon>
    </lineage>
</organism>
<protein>
    <submittedName>
        <fullName evidence="7">DUF4102 domain-containing protein</fullName>
    </submittedName>
</protein>
<name>A0A3S2TKY2_9BURK</name>